<dbReference type="Gene3D" id="2.40.50.140">
    <property type="entry name" value="Nucleic acid-binding proteins"/>
    <property type="match status" value="1"/>
</dbReference>
<dbReference type="Proteomes" id="UP001342314">
    <property type="component" value="Unassembled WGS sequence"/>
</dbReference>
<evidence type="ECO:0000256" key="7">
    <source>
        <dbReference type="SAM" id="MobiDB-lite"/>
    </source>
</evidence>
<evidence type="ECO:0000256" key="5">
    <source>
        <dbReference type="ARBA" id="ARBA00023204"/>
    </source>
</evidence>
<dbReference type="AlphaFoldDB" id="A0AAV5GU89"/>
<keyword evidence="6" id="KW-0479">Metal-binding</keyword>
<dbReference type="InterPro" id="IPR029319">
    <property type="entry name" value="DNA_ligase_OB"/>
</dbReference>
<feature type="compositionally biased region" description="Basic residues" evidence="7">
    <location>
        <begin position="158"/>
        <end position="170"/>
    </location>
</feature>
<dbReference type="GO" id="GO:0003910">
    <property type="term" value="F:DNA ligase (ATP) activity"/>
    <property type="evidence" value="ECO:0007669"/>
    <property type="project" value="InterPro"/>
</dbReference>
<feature type="compositionally biased region" description="Low complexity" evidence="7">
    <location>
        <begin position="323"/>
        <end position="336"/>
    </location>
</feature>
<dbReference type="SUPFAM" id="SSF56091">
    <property type="entry name" value="DNA ligase/mRNA capping enzyme, catalytic domain"/>
    <property type="match status" value="1"/>
</dbReference>
<proteinExistence type="predicted"/>
<dbReference type="Gene3D" id="3.30.470.30">
    <property type="entry name" value="DNA ligase/mRNA capping enzyme"/>
    <property type="match status" value="1"/>
</dbReference>
<dbReference type="EMBL" id="BQKY01000014">
    <property type="protein sequence ID" value="GJN93494.1"/>
    <property type="molecule type" value="Genomic_DNA"/>
</dbReference>
<dbReference type="InterPro" id="IPR012310">
    <property type="entry name" value="DNA_ligase_ATP-dep_cent"/>
</dbReference>
<dbReference type="CDD" id="cd07896">
    <property type="entry name" value="Adenylation_kDNA_ligase_like"/>
    <property type="match status" value="1"/>
</dbReference>
<accession>A0AAV5GU89</accession>
<dbReference type="GO" id="GO:0006310">
    <property type="term" value="P:DNA recombination"/>
    <property type="evidence" value="ECO:0007669"/>
    <property type="project" value="InterPro"/>
</dbReference>
<comment type="cofactor">
    <cofactor evidence="1">
        <name>a divalent metal cation</name>
        <dbReference type="ChEBI" id="CHEBI:60240"/>
    </cofactor>
</comment>
<dbReference type="GO" id="GO:0008270">
    <property type="term" value="F:zinc ion binding"/>
    <property type="evidence" value="ECO:0007669"/>
    <property type="project" value="UniProtKB-KW"/>
</dbReference>
<comment type="caution">
    <text evidence="9">The sequence shown here is derived from an EMBL/GenBank/DDBJ whole genome shotgun (WGS) entry which is preliminary data.</text>
</comment>
<dbReference type="GO" id="GO:0006260">
    <property type="term" value="P:DNA replication"/>
    <property type="evidence" value="ECO:0007669"/>
    <property type="project" value="UniProtKB-KW"/>
</dbReference>
<evidence type="ECO:0000256" key="3">
    <source>
        <dbReference type="ARBA" id="ARBA00022705"/>
    </source>
</evidence>
<evidence type="ECO:0000256" key="4">
    <source>
        <dbReference type="ARBA" id="ARBA00022763"/>
    </source>
</evidence>
<keyword evidence="10" id="KW-1185">Reference proteome</keyword>
<keyword evidence="5" id="KW-0234">DNA repair</keyword>
<evidence type="ECO:0000256" key="2">
    <source>
        <dbReference type="ARBA" id="ARBA00022598"/>
    </source>
</evidence>
<evidence type="ECO:0000313" key="10">
    <source>
        <dbReference type="Proteomes" id="UP001342314"/>
    </source>
</evidence>
<dbReference type="GO" id="GO:0005524">
    <property type="term" value="F:ATP binding"/>
    <property type="evidence" value="ECO:0007669"/>
    <property type="project" value="InterPro"/>
</dbReference>
<keyword evidence="2" id="KW-0436">Ligase</keyword>
<organism evidence="9 10">
    <name type="scientific">Rhodotorula paludigena</name>
    <dbReference type="NCBI Taxonomy" id="86838"/>
    <lineage>
        <taxon>Eukaryota</taxon>
        <taxon>Fungi</taxon>
        <taxon>Dikarya</taxon>
        <taxon>Basidiomycota</taxon>
        <taxon>Pucciniomycotina</taxon>
        <taxon>Microbotryomycetes</taxon>
        <taxon>Sporidiobolales</taxon>
        <taxon>Sporidiobolaceae</taxon>
        <taxon>Rhodotorula</taxon>
    </lineage>
</organism>
<dbReference type="PANTHER" id="PTHR47810">
    <property type="entry name" value="DNA LIGASE"/>
    <property type="match status" value="1"/>
</dbReference>
<dbReference type="GO" id="GO:0006281">
    <property type="term" value="P:DNA repair"/>
    <property type="evidence" value="ECO:0007669"/>
    <property type="project" value="UniProtKB-KW"/>
</dbReference>
<sequence length="506" mass="55128">MTLPVPKFDLPLGAQAAVGSLSDPGKRYTIERFDETAYKCSCFAWTVHGKTYEPEVRTCKHIRELLGDEHEDVRCGPDAGRAKGKPRKKKAVDAASSSQSAPPTASGSSAAPGARPSSSRAYSTAASSPAQPTYAEPGAKKRAISLPGSDGAADKAAKGSRAKGRGKGKAKAVEFAEEDEAFEEKADEVPQPKKKKAKEREGGIDLLLAQKFDLDTRKKDPKGYWMSEKLDGVRAYWDGESALWSRVGNRYLAPKWFIDKLPQGHTLDGELFMGRDRFDETSGIVRSGASQRWHEIRFMVFDIPSLGSLPFEDRLAKLKELFPPASSDTPTSSSAAELNPQTDVGDKEGEGVVRLVEQEKCTGWDMLERRLKEVKEMGGEGLMLRQAGSVYVNKRSATLYKVKTFHDAEARVVQHEPGKGKYEGMLGALTCEMEDGKTRFSVGSGLTDARRQNPPPIGAIVTYRFQELTKAGIPRFPTFVGERHDVDGPKDAVLARTSRAAAGGGE</sequence>
<evidence type="ECO:0000259" key="8">
    <source>
        <dbReference type="PROSITE" id="PS50966"/>
    </source>
</evidence>
<dbReference type="Pfam" id="PF14743">
    <property type="entry name" value="DNA_ligase_OB_2"/>
    <property type="match status" value="1"/>
</dbReference>
<keyword evidence="4" id="KW-0227">DNA damage</keyword>
<protein>
    <recommendedName>
        <fullName evidence="8">SWIM-type domain-containing protein</fullName>
    </recommendedName>
</protein>
<evidence type="ECO:0000313" key="9">
    <source>
        <dbReference type="EMBL" id="GJN93494.1"/>
    </source>
</evidence>
<dbReference type="InterPro" id="IPR007527">
    <property type="entry name" value="Znf_SWIM"/>
</dbReference>
<dbReference type="Gene3D" id="3.30.1490.70">
    <property type="match status" value="1"/>
</dbReference>
<keyword evidence="3" id="KW-0235">DNA replication</keyword>
<dbReference type="PROSITE" id="PS50966">
    <property type="entry name" value="ZF_SWIM"/>
    <property type="match status" value="1"/>
</dbReference>
<gene>
    <name evidence="9" type="ORF">Rhopal_006551-T1</name>
</gene>
<evidence type="ECO:0000256" key="1">
    <source>
        <dbReference type="ARBA" id="ARBA00001968"/>
    </source>
</evidence>
<dbReference type="SUPFAM" id="SSF50249">
    <property type="entry name" value="Nucleic acid-binding proteins"/>
    <property type="match status" value="1"/>
</dbReference>
<keyword evidence="6" id="KW-0863">Zinc-finger</keyword>
<reference evidence="9 10" key="1">
    <citation type="submission" date="2021-12" db="EMBL/GenBank/DDBJ databases">
        <title>High titer production of polyol ester of fatty acids by Rhodotorula paludigena BS15 towards product separation-free biomass refinery.</title>
        <authorList>
            <person name="Mano J."/>
            <person name="Ono H."/>
            <person name="Tanaka T."/>
            <person name="Naito K."/>
            <person name="Sushida H."/>
            <person name="Ike M."/>
            <person name="Tokuyasu K."/>
            <person name="Kitaoka M."/>
        </authorList>
    </citation>
    <scope>NUCLEOTIDE SEQUENCE [LARGE SCALE GENOMIC DNA]</scope>
    <source>
        <strain evidence="9 10">BS15</strain>
    </source>
</reference>
<dbReference type="PANTHER" id="PTHR47810:SF1">
    <property type="entry name" value="DNA LIGASE B"/>
    <property type="match status" value="1"/>
</dbReference>
<keyword evidence="6" id="KW-0862">Zinc</keyword>
<name>A0AAV5GU89_9BASI</name>
<dbReference type="CDD" id="cd08041">
    <property type="entry name" value="OBF_kDNA_ligase_like"/>
    <property type="match status" value="1"/>
</dbReference>
<feature type="region of interest" description="Disordered" evidence="7">
    <location>
        <begin position="322"/>
        <end position="346"/>
    </location>
</feature>
<dbReference type="InterPro" id="IPR050326">
    <property type="entry name" value="NAD_dep_DNA_ligaseB"/>
</dbReference>
<evidence type="ECO:0000256" key="6">
    <source>
        <dbReference type="PROSITE-ProRule" id="PRU00325"/>
    </source>
</evidence>
<feature type="region of interest" description="Disordered" evidence="7">
    <location>
        <begin position="71"/>
        <end position="200"/>
    </location>
</feature>
<feature type="domain" description="SWIM-type" evidence="8">
    <location>
        <begin position="28"/>
        <end position="70"/>
    </location>
</feature>
<dbReference type="InterPro" id="IPR012340">
    <property type="entry name" value="NA-bd_OB-fold"/>
</dbReference>
<dbReference type="Pfam" id="PF01068">
    <property type="entry name" value="DNA_ligase_A_M"/>
    <property type="match status" value="1"/>
</dbReference>
<feature type="compositionally biased region" description="Low complexity" evidence="7">
    <location>
        <begin position="94"/>
        <end position="130"/>
    </location>
</feature>